<evidence type="ECO:0000313" key="1">
    <source>
        <dbReference type="EMBL" id="RNM13924.1"/>
    </source>
</evidence>
<dbReference type="OrthoDB" id="4475557at2"/>
<accession>A0A3N0GN73</accession>
<organism evidence="1 2">
    <name type="scientific">Nocardioides pocheonensis</name>
    <dbReference type="NCBI Taxonomy" id="661485"/>
    <lineage>
        <taxon>Bacteria</taxon>
        <taxon>Bacillati</taxon>
        <taxon>Actinomycetota</taxon>
        <taxon>Actinomycetes</taxon>
        <taxon>Propionibacteriales</taxon>
        <taxon>Nocardioidaceae</taxon>
        <taxon>Nocardioides</taxon>
    </lineage>
</organism>
<name>A0A3N0GN73_9ACTN</name>
<evidence type="ECO:0000313" key="2">
    <source>
        <dbReference type="Proteomes" id="UP000279994"/>
    </source>
</evidence>
<sequence length="106" mass="12245">MHRQTDDDPQWDLVLEIASKLWYYGEHLFVVNPSPHQQLVDVHWAALQAGRLLGVRAKVTVSEPFSKTDPRVTVTITFEDPTGRVRSRAKEGFERLLHEVRQQSKP</sequence>
<gene>
    <name evidence="1" type="ORF">EFL26_13305</name>
</gene>
<reference evidence="1 2" key="1">
    <citation type="submission" date="2018-11" db="EMBL/GenBank/DDBJ databases">
        <authorList>
            <person name="Li F."/>
        </authorList>
    </citation>
    <scope>NUCLEOTIDE SEQUENCE [LARGE SCALE GENOMIC DNA]</scope>
    <source>
        <strain evidence="1 2">Gsoil 818</strain>
    </source>
</reference>
<dbReference type="Proteomes" id="UP000279994">
    <property type="component" value="Unassembled WGS sequence"/>
</dbReference>
<protein>
    <submittedName>
        <fullName evidence="1">Uncharacterized protein</fullName>
    </submittedName>
</protein>
<proteinExistence type="predicted"/>
<keyword evidence="2" id="KW-1185">Reference proteome</keyword>
<dbReference type="EMBL" id="RJSF01000040">
    <property type="protein sequence ID" value="RNM13924.1"/>
    <property type="molecule type" value="Genomic_DNA"/>
</dbReference>
<dbReference type="AlphaFoldDB" id="A0A3N0GN73"/>
<comment type="caution">
    <text evidence="1">The sequence shown here is derived from an EMBL/GenBank/DDBJ whole genome shotgun (WGS) entry which is preliminary data.</text>
</comment>
<dbReference type="RefSeq" id="WP_123223332.1">
    <property type="nucleotide sequence ID" value="NZ_RJSF01000040.1"/>
</dbReference>